<dbReference type="AlphaFoldDB" id="A0A934KQL7"/>
<dbReference type="Proteomes" id="UP000662373">
    <property type="component" value="Unassembled WGS sequence"/>
</dbReference>
<keyword evidence="2" id="KW-1185">Reference proteome</keyword>
<proteinExistence type="predicted"/>
<evidence type="ECO:0000313" key="1">
    <source>
        <dbReference type="EMBL" id="MBJ7880310.1"/>
    </source>
</evidence>
<comment type="caution">
    <text evidence="1">The sequence shown here is derived from an EMBL/GenBank/DDBJ whole genome shotgun (WGS) entry which is preliminary data.</text>
</comment>
<name>A0A934KQL7_9FLAO</name>
<dbReference type="EMBL" id="JAEHJZ010000010">
    <property type="protein sequence ID" value="MBJ7880310.1"/>
    <property type="molecule type" value="Genomic_DNA"/>
</dbReference>
<reference evidence="1 2" key="1">
    <citation type="submission" date="2020-09" db="EMBL/GenBank/DDBJ databases">
        <title>Draft genome of Gelidibacter salicanalis PAMC21136.</title>
        <authorList>
            <person name="Park H."/>
        </authorList>
    </citation>
    <scope>NUCLEOTIDE SEQUENCE [LARGE SCALE GENOMIC DNA]</scope>
    <source>
        <strain evidence="1 2">PAMC21136</strain>
    </source>
</reference>
<accession>A0A934KQL7</accession>
<sequence>MAKKKELIEWLMGLENDVILDKIDELKKQNTYDFGNNFQTGLKLEEFRSEIKKRIQNYSSNK</sequence>
<evidence type="ECO:0000313" key="2">
    <source>
        <dbReference type="Proteomes" id="UP000662373"/>
    </source>
</evidence>
<dbReference type="RefSeq" id="WP_199598144.1">
    <property type="nucleotide sequence ID" value="NZ_JAEHJZ010000010.1"/>
</dbReference>
<protein>
    <submittedName>
        <fullName evidence="1">Uncharacterized protein</fullName>
    </submittedName>
</protein>
<gene>
    <name evidence="1" type="ORF">JEM65_06535</name>
</gene>
<organism evidence="1 2">
    <name type="scientific">Gelidibacter salicanalis</name>
    <dbReference type="NCBI Taxonomy" id="291193"/>
    <lineage>
        <taxon>Bacteria</taxon>
        <taxon>Pseudomonadati</taxon>
        <taxon>Bacteroidota</taxon>
        <taxon>Flavobacteriia</taxon>
        <taxon>Flavobacteriales</taxon>
        <taxon>Flavobacteriaceae</taxon>
        <taxon>Gelidibacter</taxon>
    </lineage>
</organism>